<dbReference type="GO" id="GO:0004497">
    <property type="term" value="F:monooxygenase activity"/>
    <property type="evidence" value="ECO:0007669"/>
    <property type="project" value="UniProtKB-KW"/>
</dbReference>
<dbReference type="InterPro" id="IPR002401">
    <property type="entry name" value="Cyt_P450_E_grp-I"/>
</dbReference>
<dbReference type="AlphaFoldDB" id="A0AAD2H0G4"/>
<dbReference type="GO" id="GO:0016705">
    <property type="term" value="F:oxidoreductase activity, acting on paired donors, with incorporation or reduction of molecular oxygen"/>
    <property type="evidence" value="ECO:0007669"/>
    <property type="project" value="InterPro"/>
</dbReference>
<comment type="caution">
    <text evidence="16">The sequence shown here is derived from an EMBL/GenBank/DDBJ whole genome shotgun (WGS) entry which is preliminary data.</text>
</comment>
<evidence type="ECO:0000256" key="11">
    <source>
        <dbReference type="ARBA" id="ARBA00023033"/>
    </source>
</evidence>
<evidence type="ECO:0000256" key="10">
    <source>
        <dbReference type="ARBA" id="ARBA00023004"/>
    </source>
</evidence>
<dbReference type="InterPro" id="IPR050364">
    <property type="entry name" value="Cytochrome_P450_fung"/>
</dbReference>
<dbReference type="SUPFAM" id="SSF48264">
    <property type="entry name" value="Cytochrome P450"/>
    <property type="match status" value="1"/>
</dbReference>
<dbReference type="Gene3D" id="1.10.630.10">
    <property type="entry name" value="Cytochrome P450"/>
    <property type="match status" value="1"/>
</dbReference>
<keyword evidence="13" id="KW-0325">Glycoprotein</keyword>
<keyword evidence="10 14" id="KW-0408">Iron</keyword>
<proteinExistence type="inferred from homology"/>
<keyword evidence="7 14" id="KW-0479">Metal-binding</keyword>
<comment type="cofactor">
    <cofactor evidence="1 14">
        <name>heme</name>
        <dbReference type="ChEBI" id="CHEBI:30413"/>
    </cofactor>
</comment>
<dbReference type="Pfam" id="PF00067">
    <property type="entry name" value="p450"/>
    <property type="match status" value="2"/>
</dbReference>
<evidence type="ECO:0000256" key="15">
    <source>
        <dbReference type="RuleBase" id="RU000461"/>
    </source>
</evidence>
<evidence type="ECO:0000256" key="7">
    <source>
        <dbReference type="ARBA" id="ARBA00022723"/>
    </source>
</evidence>
<evidence type="ECO:0000256" key="12">
    <source>
        <dbReference type="ARBA" id="ARBA00023136"/>
    </source>
</evidence>
<accession>A0AAD2H0G4</accession>
<organism evidence="16 17">
    <name type="scientific">Mycena citricolor</name>
    <dbReference type="NCBI Taxonomy" id="2018698"/>
    <lineage>
        <taxon>Eukaryota</taxon>
        <taxon>Fungi</taxon>
        <taxon>Dikarya</taxon>
        <taxon>Basidiomycota</taxon>
        <taxon>Agaricomycotina</taxon>
        <taxon>Agaricomycetes</taxon>
        <taxon>Agaricomycetidae</taxon>
        <taxon>Agaricales</taxon>
        <taxon>Marasmiineae</taxon>
        <taxon>Mycenaceae</taxon>
        <taxon>Mycena</taxon>
    </lineage>
</organism>
<feature type="binding site" description="axial binding residue" evidence="14">
    <location>
        <position position="475"/>
    </location>
    <ligand>
        <name>heme</name>
        <dbReference type="ChEBI" id="CHEBI:30413"/>
    </ligand>
    <ligandPart>
        <name>Fe</name>
        <dbReference type="ChEBI" id="CHEBI:18248"/>
    </ligandPart>
</feature>
<dbReference type="PROSITE" id="PS00086">
    <property type="entry name" value="CYTOCHROME_P450"/>
    <property type="match status" value="1"/>
</dbReference>
<protein>
    <recommendedName>
        <fullName evidence="18">Cytochrome P450</fullName>
    </recommendedName>
</protein>
<evidence type="ECO:0000256" key="14">
    <source>
        <dbReference type="PIRSR" id="PIRSR602401-1"/>
    </source>
</evidence>
<keyword evidence="12" id="KW-0472">Membrane</keyword>
<name>A0AAD2H0G4_9AGAR</name>
<comment type="pathway">
    <text evidence="3">Secondary metabolite biosynthesis.</text>
</comment>
<keyword evidence="5 14" id="KW-0349">Heme</keyword>
<evidence type="ECO:0000256" key="3">
    <source>
        <dbReference type="ARBA" id="ARBA00005179"/>
    </source>
</evidence>
<keyword evidence="6" id="KW-0812">Transmembrane</keyword>
<comment type="similarity">
    <text evidence="4 15">Belongs to the cytochrome P450 family.</text>
</comment>
<dbReference type="GO" id="GO:0005506">
    <property type="term" value="F:iron ion binding"/>
    <property type="evidence" value="ECO:0007669"/>
    <property type="project" value="InterPro"/>
</dbReference>
<keyword evidence="8" id="KW-1133">Transmembrane helix</keyword>
<dbReference type="PANTHER" id="PTHR46300">
    <property type="entry name" value="P450, PUTATIVE (EUROFUNG)-RELATED-RELATED"/>
    <property type="match status" value="1"/>
</dbReference>
<keyword evidence="9 15" id="KW-0560">Oxidoreductase</keyword>
<dbReference type="Proteomes" id="UP001295794">
    <property type="component" value="Unassembled WGS sequence"/>
</dbReference>
<evidence type="ECO:0000256" key="4">
    <source>
        <dbReference type="ARBA" id="ARBA00010617"/>
    </source>
</evidence>
<dbReference type="PANTHER" id="PTHR46300:SF2">
    <property type="entry name" value="CYTOCHROME P450 MONOOXYGENASE ALNH-RELATED"/>
    <property type="match status" value="1"/>
</dbReference>
<evidence type="ECO:0000256" key="2">
    <source>
        <dbReference type="ARBA" id="ARBA00004167"/>
    </source>
</evidence>
<dbReference type="GO" id="GO:0016020">
    <property type="term" value="C:membrane"/>
    <property type="evidence" value="ECO:0007669"/>
    <property type="project" value="UniProtKB-SubCell"/>
</dbReference>
<dbReference type="PRINTS" id="PR00463">
    <property type="entry name" value="EP450I"/>
</dbReference>
<comment type="subcellular location">
    <subcellularLocation>
        <location evidence="2">Membrane</location>
        <topology evidence="2">Single-pass membrane protein</topology>
    </subcellularLocation>
</comment>
<dbReference type="InterPro" id="IPR036396">
    <property type="entry name" value="Cyt_P450_sf"/>
</dbReference>
<evidence type="ECO:0000256" key="8">
    <source>
        <dbReference type="ARBA" id="ARBA00022989"/>
    </source>
</evidence>
<evidence type="ECO:0000256" key="1">
    <source>
        <dbReference type="ARBA" id="ARBA00001971"/>
    </source>
</evidence>
<reference evidence="16" key="1">
    <citation type="submission" date="2023-11" db="EMBL/GenBank/DDBJ databases">
        <authorList>
            <person name="De Vega J J."/>
            <person name="De Vega J J."/>
        </authorList>
    </citation>
    <scope>NUCLEOTIDE SEQUENCE</scope>
</reference>
<dbReference type="InterPro" id="IPR017972">
    <property type="entry name" value="Cyt_P450_CS"/>
</dbReference>
<evidence type="ECO:0000313" key="17">
    <source>
        <dbReference type="Proteomes" id="UP001295794"/>
    </source>
</evidence>
<dbReference type="EMBL" id="CAVNYO010000127">
    <property type="protein sequence ID" value="CAK5267584.1"/>
    <property type="molecule type" value="Genomic_DNA"/>
</dbReference>
<dbReference type="InterPro" id="IPR001128">
    <property type="entry name" value="Cyt_P450"/>
</dbReference>
<evidence type="ECO:0000256" key="9">
    <source>
        <dbReference type="ARBA" id="ARBA00023002"/>
    </source>
</evidence>
<sequence>MAQRILNSALAVIGVFAVRQLYRLYVSAKRQPGLPPGPPTLPFIGNLHIFPREQLQYKFTEWAKVYGDIFSLKAMHLTVIVLNSPTAVKEVINKRGATSCDRPASAISDLITPDNLNLASGRHANDIWRALRRAAMHMLRPENMDTFKPLQRAEAAQLMWEMSVRPENFWEDIARFTTSFFMGVIYGVRAPRASSYAAKAFTETQTEFMLCMEVGKAPPVDVFPILKAVPKPFARWKQRALDLRKRQEALFQYLLNKVETRILRGDSNGAFMEEACAQASEWELTPSLLLHLGGVLLQGSDTSSAIMQDFILFLSSHPQVQKKAQEEMDAVVGLEQPPTWDDLEKLPYLQAFLDECMRFRPIGPLALPHAMAEDDTVSHNLVLLGGKFNSWQFNGMLFPKDAIVFINLCINVLLSRVLNTHFSIGAIFHDERFYEEPSAFRPERFLNNRLGTKPGIVDDPARRDTLVFGGGQRICPGSYTGRAGLEINLANFIWAFDFSPGLSPSGTPIEHDLWAYTNGVNLAPLPFKATIRVRSPEKMAIIRRHFVEQRSLLVPFERDLDAEDQEYIRNFLPQS</sequence>
<evidence type="ECO:0000256" key="13">
    <source>
        <dbReference type="ARBA" id="ARBA00023180"/>
    </source>
</evidence>
<gene>
    <name evidence="16" type="ORF">MYCIT1_LOCUS10227</name>
</gene>
<keyword evidence="11 15" id="KW-0503">Monooxygenase</keyword>
<evidence type="ECO:0008006" key="18">
    <source>
        <dbReference type="Google" id="ProtNLM"/>
    </source>
</evidence>
<keyword evidence="17" id="KW-1185">Reference proteome</keyword>
<evidence type="ECO:0000313" key="16">
    <source>
        <dbReference type="EMBL" id="CAK5267584.1"/>
    </source>
</evidence>
<evidence type="ECO:0000256" key="6">
    <source>
        <dbReference type="ARBA" id="ARBA00022692"/>
    </source>
</evidence>
<dbReference type="GO" id="GO:0020037">
    <property type="term" value="F:heme binding"/>
    <property type="evidence" value="ECO:0007669"/>
    <property type="project" value="InterPro"/>
</dbReference>
<evidence type="ECO:0000256" key="5">
    <source>
        <dbReference type="ARBA" id="ARBA00022617"/>
    </source>
</evidence>